<evidence type="ECO:0000313" key="1">
    <source>
        <dbReference type="EMBL" id="WEG74276.1"/>
    </source>
</evidence>
<name>A0AAF0CWP2_9ENTE</name>
<gene>
    <name evidence="1" type="ORF">OL234_05090</name>
</gene>
<accession>A0AAF0CWP2</accession>
<protein>
    <submittedName>
        <fullName evidence="1">Uncharacterized protein</fullName>
    </submittedName>
</protein>
<dbReference type="AlphaFoldDB" id="A0AAF0CWP2"/>
<reference evidence="1" key="1">
    <citation type="submission" date="2022-10" db="EMBL/GenBank/DDBJ databases">
        <title>Vagococcus sp. isolated from poultry meat.</title>
        <authorList>
            <person name="Johansson P."/>
            <person name="Bjorkroth J."/>
        </authorList>
    </citation>
    <scope>NUCLEOTIDE SEQUENCE</scope>
    <source>
        <strain evidence="1">STAA11</strain>
    </source>
</reference>
<dbReference type="KEGG" id="vie:OL234_05090"/>
<dbReference type="EMBL" id="CP110232">
    <property type="protein sequence ID" value="WEG74276.1"/>
    <property type="molecule type" value="Genomic_DNA"/>
</dbReference>
<dbReference type="Proteomes" id="UP001179647">
    <property type="component" value="Chromosome"/>
</dbReference>
<organism evidence="1 2">
    <name type="scientific">Vagococcus intermedius</name>
    <dbReference type="NCBI Taxonomy" id="2991418"/>
    <lineage>
        <taxon>Bacteria</taxon>
        <taxon>Bacillati</taxon>
        <taxon>Bacillota</taxon>
        <taxon>Bacilli</taxon>
        <taxon>Lactobacillales</taxon>
        <taxon>Enterococcaceae</taxon>
        <taxon>Vagococcus</taxon>
    </lineage>
</organism>
<keyword evidence="2" id="KW-1185">Reference proteome</keyword>
<evidence type="ECO:0000313" key="2">
    <source>
        <dbReference type="Proteomes" id="UP001179647"/>
    </source>
</evidence>
<proteinExistence type="predicted"/>
<sequence length="89" mass="10452">MGGKFKLLEYHESSHEVDYYLLPLVYLAQAATLDDWAIIRLNIETGESHILRSAAICQRVEIEKTLIRVKKHLSRKFYYQDIPKELIFA</sequence>
<dbReference type="RefSeq" id="WP_275470075.1">
    <property type="nucleotide sequence ID" value="NZ_CP110232.1"/>
</dbReference>